<organism evidence="1 2">
    <name type="scientific">Podarcis lilfordi</name>
    <name type="common">Lilford's wall lizard</name>
    <dbReference type="NCBI Taxonomy" id="74358"/>
    <lineage>
        <taxon>Eukaryota</taxon>
        <taxon>Metazoa</taxon>
        <taxon>Chordata</taxon>
        <taxon>Craniata</taxon>
        <taxon>Vertebrata</taxon>
        <taxon>Euteleostomi</taxon>
        <taxon>Lepidosauria</taxon>
        <taxon>Squamata</taxon>
        <taxon>Bifurcata</taxon>
        <taxon>Unidentata</taxon>
        <taxon>Episquamata</taxon>
        <taxon>Laterata</taxon>
        <taxon>Lacertibaenia</taxon>
        <taxon>Lacertidae</taxon>
        <taxon>Podarcis</taxon>
    </lineage>
</organism>
<reference evidence="1" key="1">
    <citation type="submission" date="2022-12" db="EMBL/GenBank/DDBJ databases">
        <authorList>
            <person name="Alioto T."/>
            <person name="Alioto T."/>
            <person name="Gomez Garrido J."/>
        </authorList>
    </citation>
    <scope>NUCLEOTIDE SEQUENCE</scope>
</reference>
<keyword evidence="2" id="KW-1185">Reference proteome</keyword>
<protein>
    <submittedName>
        <fullName evidence="1">Uncharacterized protein</fullName>
    </submittedName>
</protein>
<sequence>MGSVPAEVGVVPHFWDMSLTGPARMAFFLQSVWLQLPRVGGNLKRHPPPSGVPLAVLSARTEEVFLAGGSGGGVRLSVGGRSSNPAGHCQGTKLLWKNQVFLETCG</sequence>
<dbReference type="AlphaFoldDB" id="A0AA35PNN3"/>
<dbReference type="Proteomes" id="UP001178461">
    <property type="component" value="Chromosome 14"/>
</dbReference>
<evidence type="ECO:0000313" key="2">
    <source>
        <dbReference type="Proteomes" id="UP001178461"/>
    </source>
</evidence>
<gene>
    <name evidence="1" type="ORF">PODLI_1B030304</name>
</gene>
<proteinExistence type="predicted"/>
<accession>A0AA35PNN3</accession>
<dbReference type="EMBL" id="OX395139">
    <property type="protein sequence ID" value="CAI5792505.1"/>
    <property type="molecule type" value="Genomic_DNA"/>
</dbReference>
<evidence type="ECO:0000313" key="1">
    <source>
        <dbReference type="EMBL" id="CAI5792505.1"/>
    </source>
</evidence>
<name>A0AA35PNN3_9SAUR</name>